<evidence type="ECO:0000313" key="2">
    <source>
        <dbReference type="Proteomes" id="UP000593574"/>
    </source>
</evidence>
<accession>A0A7J9B1M2</accession>
<sequence length="103" mass="12010">GGLPSWQCYIGRCAGRRDATEESKNRRLPVTTAVMSMVSLYVIEWTTHIYSIHNEFQWTLYEDPAIRTVIPDEFLQNLNVWHAKVALINYATVEMHQSDRVLR</sequence>
<protein>
    <submittedName>
        <fullName evidence="1">Uncharacterized protein</fullName>
    </submittedName>
</protein>
<dbReference type="Proteomes" id="UP000593574">
    <property type="component" value="Unassembled WGS sequence"/>
</dbReference>
<name>A0A7J9B1M2_9ROSI</name>
<feature type="non-terminal residue" evidence="1">
    <location>
        <position position="1"/>
    </location>
</feature>
<proteinExistence type="predicted"/>
<organism evidence="1 2">
    <name type="scientific">Gossypium laxum</name>
    <dbReference type="NCBI Taxonomy" id="34288"/>
    <lineage>
        <taxon>Eukaryota</taxon>
        <taxon>Viridiplantae</taxon>
        <taxon>Streptophyta</taxon>
        <taxon>Embryophyta</taxon>
        <taxon>Tracheophyta</taxon>
        <taxon>Spermatophyta</taxon>
        <taxon>Magnoliopsida</taxon>
        <taxon>eudicotyledons</taxon>
        <taxon>Gunneridae</taxon>
        <taxon>Pentapetalae</taxon>
        <taxon>rosids</taxon>
        <taxon>malvids</taxon>
        <taxon>Malvales</taxon>
        <taxon>Malvaceae</taxon>
        <taxon>Malvoideae</taxon>
        <taxon>Gossypium</taxon>
    </lineage>
</organism>
<keyword evidence="2" id="KW-1185">Reference proteome</keyword>
<gene>
    <name evidence="1" type="ORF">Golax_023409</name>
</gene>
<reference evidence="1 2" key="1">
    <citation type="journal article" date="2019" name="Genome Biol. Evol.">
        <title>Insights into the evolution of the New World diploid cottons (Gossypium, subgenus Houzingenia) based on genome sequencing.</title>
        <authorList>
            <person name="Grover C.E."/>
            <person name="Arick M.A. 2nd"/>
            <person name="Thrash A."/>
            <person name="Conover J.L."/>
            <person name="Sanders W.S."/>
            <person name="Peterson D.G."/>
            <person name="Frelichowski J.E."/>
            <person name="Scheffler J.A."/>
            <person name="Scheffler B.E."/>
            <person name="Wendel J.F."/>
        </authorList>
    </citation>
    <scope>NUCLEOTIDE SEQUENCE [LARGE SCALE GENOMIC DNA]</scope>
    <source>
        <strain evidence="1">4</strain>
        <tissue evidence="1">Leaf</tissue>
    </source>
</reference>
<dbReference type="AlphaFoldDB" id="A0A7J9B1M2"/>
<dbReference type="EMBL" id="JABEZV010442124">
    <property type="protein sequence ID" value="MBA0730072.1"/>
    <property type="molecule type" value="Genomic_DNA"/>
</dbReference>
<evidence type="ECO:0000313" key="1">
    <source>
        <dbReference type="EMBL" id="MBA0730072.1"/>
    </source>
</evidence>
<comment type="caution">
    <text evidence="1">The sequence shown here is derived from an EMBL/GenBank/DDBJ whole genome shotgun (WGS) entry which is preliminary data.</text>
</comment>